<reference evidence="1 2" key="1">
    <citation type="journal article" date="2015" name="Nature">
        <title>rRNA introns, odd ribosomes, and small enigmatic genomes across a large radiation of phyla.</title>
        <authorList>
            <person name="Brown C.T."/>
            <person name="Hug L.A."/>
            <person name="Thomas B.C."/>
            <person name="Sharon I."/>
            <person name="Castelle C.J."/>
            <person name="Singh A."/>
            <person name="Wilkins M.J."/>
            <person name="Williams K.H."/>
            <person name="Banfield J.F."/>
        </authorList>
    </citation>
    <scope>NUCLEOTIDE SEQUENCE [LARGE SCALE GENOMIC DNA]</scope>
</reference>
<proteinExistence type="predicted"/>
<protein>
    <submittedName>
        <fullName evidence="1">Uncharacterized protein</fullName>
    </submittedName>
</protein>
<gene>
    <name evidence="1" type="ORF">UX67_C0054G0002</name>
</gene>
<dbReference type="AlphaFoldDB" id="A0A0G1TNI9"/>
<sequence>MSLLWKLEEIKVMRLQFFKLISRKLSAFKNILKRSFLQSNTRVHGDRGIAAFRTAQNEMRTGFANNHHSRFSKFLESLSRGYYGQFGHLSEAGCARKFNRKRVAVFHHGLDHPLNCVLDISYRFSISFALSGTTRKKRTIGIIAVLLGRFDDSNEFIVASLNYLFHSRSILTPTSGYFNG</sequence>
<evidence type="ECO:0000313" key="2">
    <source>
        <dbReference type="Proteomes" id="UP000034831"/>
    </source>
</evidence>
<comment type="caution">
    <text evidence="1">The sequence shown here is derived from an EMBL/GenBank/DDBJ whole genome shotgun (WGS) entry which is preliminary data.</text>
</comment>
<name>A0A0G1TNI9_9BACT</name>
<organism evidence="1 2">
    <name type="scientific">Candidatus Woesebacteria bacterium GW2011_GWF2_46_8</name>
    <dbReference type="NCBI Taxonomy" id="1618604"/>
    <lineage>
        <taxon>Bacteria</taxon>
        <taxon>Candidatus Woeseibacteriota</taxon>
    </lineage>
</organism>
<dbReference type="EMBL" id="LCNC01000054">
    <property type="protein sequence ID" value="KKU46930.1"/>
    <property type="molecule type" value="Genomic_DNA"/>
</dbReference>
<evidence type="ECO:0000313" key="1">
    <source>
        <dbReference type="EMBL" id="KKU46930.1"/>
    </source>
</evidence>
<dbReference type="Proteomes" id="UP000034831">
    <property type="component" value="Unassembled WGS sequence"/>
</dbReference>
<accession>A0A0G1TNI9</accession>